<accession>A0ACC0TB72</accession>
<evidence type="ECO:0000313" key="2">
    <source>
        <dbReference type="Proteomes" id="UP000006729"/>
    </source>
</evidence>
<dbReference type="EMBL" id="CM009291">
    <property type="protein sequence ID" value="KAI9398785.1"/>
    <property type="molecule type" value="Genomic_DNA"/>
</dbReference>
<proteinExistence type="predicted"/>
<reference evidence="1 2" key="1">
    <citation type="journal article" date="2006" name="Science">
        <title>The genome of black cottonwood, Populus trichocarpa (Torr. &amp; Gray).</title>
        <authorList>
            <person name="Tuskan G.A."/>
            <person name="Difazio S."/>
            <person name="Jansson S."/>
            <person name="Bohlmann J."/>
            <person name="Grigoriev I."/>
            <person name="Hellsten U."/>
            <person name="Putnam N."/>
            <person name="Ralph S."/>
            <person name="Rombauts S."/>
            <person name="Salamov A."/>
            <person name="Schein J."/>
            <person name="Sterck L."/>
            <person name="Aerts A."/>
            <person name="Bhalerao R.R."/>
            <person name="Bhalerao R.P."/>
            <person name="Blaudez D."/>
            <person name="Boerjan W."/>
            <person name="Brun A."/>
            <person name="Brunner A."/>
            <person name="Busov V."/>
            <person name="Campbell M."/>
            <person name="Carlson J."/>
            <person name="Chalot M."/>
            <person name="Chapman J."/>
            <person name="Chen G.L."/>
            <person name="Cooper D."/>
            <person name="Coutinho P.M."/>
            <person name="Couturier J."/>
            <person name="Covert S."/>
            <person name="Cronk Q."/>
            <person name="Cunningham R."/>
            <person name="Davis J."/>
            <person name="Degroeve S."/>
            <person name="Dejardin A."/>
            <person name="Depamphilis C."/>
            <person name="Detter J."/>
            <person name="Dirks B."/>
            <person name="Dubchak I."/>
            <person name="Duplessis S."/>
            <person name="Ehlting J."/>
            <person name="Ellis B."/>
            <person name="Gendler K."/>
            <person name="Goodstein D."/>
            <person name="Gribskov M."/>
            <person name="Grimwood J."/>
            <person name="Groover A."/>
            <person name="Gunter L."/>
            <person name="Hamberger B."/>
            <person name="Heinze B."/>
            <person name="Helariutta Y."/>
            <person name="Henrissat B."/>
            <person name="Holligan D."/>
            <person name="Holt R."/>
            <person name="Huang W."/>
            <person name="Islam-Faridi N."/>
            <person name="Jones S."/>
            <person name="Jones-Rhoades M."/>
            <person name="Jorgensen R."/>
            <person name="Joshi C."/>
            <person name="Kangasjarvi J."/>
            <person name="Karlsson J."/>
            <person name="Kelleher C."/>
            <person name="Kirkpatrick R."/>
            <person name="Kirst M."/>
            <person name="Kohler A."/>
            <person name="Kalluri U."/>
            <person name="Larimer F."/>
            <person name="Leebens-Mack J."/>
            <person name="Leple J.C."/>
            <person name="Locascio P."/>
            <person name="Lou Y."/>
            <person name="Lucas S."/>
            <person name="Martin F."/>
            <person name="Montanini B."/>
            <person name="Napoli C."/>
            <person name="Nelson D.R."/>
            <person name="Nelson C."/>
            <person name="Nieminen K."/>
            <person name="Nilsson O."/>
            <person name="Pereda V."/>
            <person name="Peter G."/>
            <person name="Philippe R."/>
            <person name="Pilate G."/>
            <person name="Poliakov A."/>
            <person name="Razumovskaya J."/>
            <person name="Richardson P."/>
            <person name="Rinaldi C."/>
            <person name="Ritland K."/>
            <person name="Rouze P."/>
            <person name="Ryaboy D."/>
            <person name="Schmutz J."/>
            <person name="Schrader J."/>
            <person name="Segerman B."/>
            <person name="Shin H."/>
            <person name="Siddiqui A."/>
            <person name="Sterky F."/>
            <person name="Terry A."/>
            <person name="Tsai C.J."/>
            <person name="Uberbacher E."/>
            <person name="Unneberg P."/>
            <person name="Vahala J."/>
            <person name="Wall K."/>
            <person name="Wessler S."/>
            <person name="Yang G."/>
            <person name="Yin T."/>
            <person name="Douglas C."/>
            <person name="Marra M."/>
            <person name="Sandberg G."/>
            <person name="Van de Peer Y."/>
            <person name="Rokhsar D."/>
        </authorList>
    </citation>
    <scope>NUCLEOTIDE SEQUENCE [LARGE SCALE GENOMIC DNA]</scope>
    <source>
        <strain evidence="2">cv. Nisqually</strain>
    </source>
</reference>
<comment type="caution">
    <text evidence="1">The sequence shown here is derived from an EMBL/GenBank/DDBJ whole genome shotgun (WGS) entry which is preliminary data.</text>
</comment>
<evidence type="ECO:0000313" key="1">
    <source>
        <dbReference type="EMBL" id="KAI9398785.1"/>
    </source>
</evidence>
<dbReference type="Proteomes" id="UP000006729">
    <property type="component" value="Chromosome 2"/>
</dbReference>
<organism evidence="1 2">
    <name type="scientific">Populus trichocarpa</name>
    <name type="common">Western balsam poplar</name>
    <name type="synonym">Populus balsamifera subsp. trichocarpa</name>
    <dbReference type="NCBI Taxonomy" id="3694"/>
    <lineage>
        <taxon>Eukaryota</taxon>
        <taxon>Viridiplantae</taxon>
        <taxon>Streptophyta</taxon>
        <taxon>Embryophyta</taxon>
        <taxon>Tracheophyta</taxon>
        <taxon>Spermatophyta</taxon>
        <taxon>Magnoliopsida</taxon>
        <taxon>eudicotyledons</taxon>
        <taxon>Gunneridae</taxon>
        <taxon>Pentapetalae</taxon>
        <taxon>rosids</taxon>
        <taxon>fabids</taxon>
        <taxon>Malpighiales</taxon>
        <taxon>Salicaceae</taxon>
        <taxon>Saliceae</taxon>
        <taxon>Populus</taxon>
    </lineage>
</organism>
<keyword evidence="2" id="KW-1185">Reference proteome</keyword>
<gene>
    <name evidence="1" type="ORF">POPTR_002G005201v4</name>
</gene>
<sequence>MLVLSRSPISTFEFLQPLLRSLDYDQPKASLSVPRALMLGRIFWAIYTVLYPWLNRWWLPQPLILPAEVYKVGVTHYFSFLKARQELGYVPMVSPREGMAATISYWQERKTKTLDGPTIYARLFVVIGITSVFSAAYLPDIVPPVSLLKATSLVLFRSMWVVRTIFHLAMAAHIGEAVYAWNLARRVDPANARAWFWQTLVFGIRSLRFLLKRAKSEATL</sequence>
<protein>
    <submittedName>
        <fullName evidence="1">Uncharacterized protein</fullName>
    </submittedName>
</protein>
<name>A0ACC0TB72_POPTR</name>